<dbReference type="InterPro" id="IPR050180">
    <property type="entry name" value="RNR_Ribonuclease"/>
</dbReference>
<keyword evidence="8" id="KW-0694">RNA-binding</keyword>
<dbReference type="Proteomes" id="UP000638014">
    <property type="component" value="Unassembled WGS sequence"/>
</dbReference>
<dbReference type="GO" id="GO:0005829">
    <property type="term" value="C:cytosol"/>
    <property type="evidence" value="ECO:0007669"/>
    <property type="project" value="TreeGrafter"/>
</dbReference>
<dbReference type="NCBIfam" id="TIGR02062">
    <property type="entry name" value="RNase_B"/>
    <property type="match status" value="1"/>
</dbReference>
<comment type="similarity">
    <text evidence="3">Belongs to the RNR ribonuclease family. RNase II subfamily.</text>
</comment>
<dbReference type="EMBL" id="JACXAF010000004">
    <property type="protein sequence ID" value="MBD1388709.1"/>
    <property type="molecule type" value="Genomic_DNA"/>
</dbReference>
<evidence type="ECO:0000259" key="11">
    <source>
        <dbReference type="SMART" id="SM00955"/>
    </source>
</evidence>
<keyword evidence="5" id="KW-0540">Nuclease</keyword>
<dbReference type="Gene3D" id="2.40.50.640">
    <property type="match status" value="1"/>
</dbReference>
<dbReference type="InterPro" id="IPR011129">
    <property type="entry name" value="CSD"/>
</dbReference>
<comment type="catalytic activity">
    <reaction evidence="1">
        <text>Exonucleolytic cleavage in the 3'- to 5'-direction to yield nucleoside 5'-phosphates.</text>
        <dbReference type="EC" id="3.1.13.1"/>
    </reaction>
</comment>
<evidence type="ECO:0000259" key="10">
    <source>
        <dbReference type="SMART" id="SM00357"/>
    </source>
</evidence>
<dbReference type="InterPro" id="IPR001900">
    <property type="entry name" value="RNase_II/R"/>
</dbReference>
<dbReference type="Pfam" id="PF00575">
    <property type="entry name" value="S1"/>
    <property type="match status" value="1"/>
</dbReference>
<gene>
    <name evidence="12" type="ORF">IC617_04650</name>
</gene>
<dbReference type="InterPro" id="IPR013223">
    <property type="entry name" value="RNase_B_OB_dom"/>
</dbReference>
<evidence type="ECO:0000313" key="12">
    <source>
        <dbReference type="EMBL" id="MBD1388709.1"/>
    </source>
</evidence>
<dbReference type="NCBIfam" id="TIGR00358">
    <property type="entry name" value="3_prime_RNase"/>
    <property type="match status" value="1"/>
</dbReference>
<dbReference type="SMART" id="SM00955">
    <property type="entry name" value="RNB"/>
    <property type="match status" value="1"/>
</dbReference>
<proteinExistence type="inferred from homology"/>
<dbReference type="PANTHER" id="PTHR23355:SF37">
    <property type="entry name" value="EXORIBONUCLEASE 2"/>
    <property type="match status" value="1"/>
</dbReference>
<evidence type="ECO:0000256" key="2">
    <source>
        <dbReference type="ARBA" id="ARBA00004496"/>
    </source>
</evidence>
<organism evidence="12 13">
    <name type="scientific">Neiella litorisoli</name>
    <dbReference type="NCBI Taxonomy" id="2771431"/>
    <lineage>
        <taxon>Bacteria</taxon>
        <taxon>Pseudomonadati</taxon>
        <taxon>Pseudomonadota</taxon>
        <taxon>Gammaproteobacteria</taxon>
        <taxon>Alteromonadales</taxon>
        <taxon>Echinimonadaceae</taxon>
        <taxon>Neiella</taxon>
    </lineage>
</organism>
<evidence type="ECO:0000256" key="6">
    <source>
        <dbReference type="ARBA" id="ARBA00022801"/>
    </source>
</evidence>
<dbReference type="GO" id="GO:0008859">
    <property type="term" value="F:exoribonuclease II activity"/>
    <property type="evidence" value="ECO:0007669"/>
    <property type="project" value="UniProtKB-UniRule"/>
</dbReference>
<comment type="caution">
    <text evidence="12">The sequence shown here is derived from an EMBL/GenBank/DDBJ whole genome shotgun (WGS) entry which is preliminary data.</text>
</comment>
<dbReference type="Pfam" id="PF17876">
    <property type="entry name" value="CSD2"/>
    <property type="match status" value="1"/>
</dbReference>
<accession>A0A8J6UDW7</accession>
<dbReference type="InterPro" id="IPR012340">
    <property type="entry name" value="NA-bd_OB-fold"/>
</dbReference>
<evidence type="ECO:0000256" key="4">
    <source>
        <dbReference type="ARBA" id="ARBA00022490"/>
    </source>
</evidence>
<evidence type="ECO:0000313" key="13">
    <source>
        <dbReference type="Proteomes" id="UP000638014"/>
    </source>
</evidence>
<dbReference type="InterPro" id="IPR040476">
    <property type="entry name" value="CSD2"/>
</dbReference>
<dbReference type="InterPro" id="IPR011804">
    <property type="entry name" value="RNase_II"/>
</dbReference>
<keyword evidence="13" id="KW-1185">Reference proteome</keyword>
<keyword evidence="4" id="KW-0963">Cytoplasm</keyword>
<dbReference type="SUPFAM" id="SSF50249">
    <property type="entry name" value="Nucleic acid-binding proteins"/>
    <property type="match status" value="4"/>
</dbReference>
<name>A0A8J6UDW7_9GAMM</name>
<evidence type="ECO:0000256" key="9">
    <source>
        <dbReference type="NCBIfam" id="TIGR02062"/>
    </source>
</evidence>
<dbReference type="GO" id="GO:0006402">
    <property type="term" value="P:mRNA catabolic process"/>
    <property type="evidence" value="ECO:0007669"/>
    <property type="project" value="TreeGrafter"/>
</dbReference>
<dbReference type="Pfam" id="PF00773">
    <property type="entry name" value="RNB"/>
    <property type="match status" value="1"/>
</dbReference>
<dbReference type="InterPro" id="IPR003029">
    <property type="entry name" value="S1_domain"/>
</dbReference>
<dbReference type="EC" id="3.1.13.1" evidence="9"/>
<feature type="domain" description="RNB" evidence="11">
    <location>
        <begin position="190"/>
        <end position="517"/>
    </location>
</feature>
<evidence type="ECO:0000256" key="7">
    <source>
        <dbReference type="ARBA" id="ARBA00022839"/>
    </source>
</evidence>
<dbReference type="GO" id="GO:0003723">
    <property type="term" value="F:RNA binding"/>
    <property type="evidence" value="ECO:0007669"/>
    <property type="project" value="UniProtKB-KW"/>
</dbReference>
<dbReference type="NCBIfam" id="NF003455">
    <property type="entry name" value="PRK05054.1"/>
    <property type="match status" value="1"/>
</dbReference>
<dbReference type="RefSeq" id="WP_191143807.1">
    <property type="nucleotide sequence ID" value="NZ_JACXAF010000004.1"/>
</dbReference>
<evidence type="ECO:0000256" key="5">
    <source>
        <dbReference type="ARBA" id="ARBA00022722"/>
    </source>
</evidence>
<dbReference type="SMART" id="SM00357">
    <property type="entry name" value="CSP"/>
    <property type="match status" value="1"/>
</dbReference>
<sequence length="644" mass="71758">MFKDNPLLAQLKQEIRETLPTAEGTIKATAKGYGFLEVDRKTSHFIAPPFMKKVIHGDKVSAVVRSENGKTQAEPEKLIQQAVTRFVATLGSRNGKWFVTPENHNINLNINAKADLKAPAKLADGDWVLAELKRHPLKGDNGFYAHIIHKVADKDDPYAAWQCTLARHDLPVVEPELPEQLDIIDEGLPRQDLTDVAMFTIDGASTRDMDDALAIETTDKGWRLTVAIADPTAYIAAGSALDEAAKDRAFTVYLPARNVSMIPSRLSEQLCSLVENEDRPAVVATLDIGNDGALVGTPEIRLATVRSHYKLAYDDVSDWLEQSGSWQPADDVIATQLHALHAMTQARVAWRNEHAITFPDRPDYRFELNDDASVKAIHADYRRIANSMIEESMIVANIAVSTWLQQKAEGGIYNVHLGFEDEQLETAVALISEHGGEATAESLKSLSGFCQLRRWLNAQETGYLDSRLRKFQSFSEVDVQAGPHFGMGLDCYGTWTSPIRKYGDMINHRLIKAVLRQDAELALPSKADAEHLTERRKRNRFAERDLSDFLYTQYLQTALSEKTEFDAEIFDINRGGMRARLIANGAMVFIPAPTLHSDKKQVQANADDGLISIEGEVKYRLADSIKVRLSEIKTVSRSLVAEVI</sequence>
<reference evidence="12" key="1">
    <citation type="submission" date="2020-09" db="EMBL/GenBank/DDBJ databases">
        <title>A novel bacterium of genus Neiella, isolated from South China Sea.</title>
        <authorList>
            <person name="Huang H."/>
            <person name="Mo K."/>
            <person name="Hu Y."/>
        </authorList>
    </citation>
    <scope>NUCLEOTIDE SEQUENCE</scope>
    <source>
        <strain evidence="12">HB171785</strain>
    </source>
</reference>
<evidence type="ECO:0000256" key="8">
    <source>
        <dbReference type="ARBA" id="ARBA00022884"/>
    </source>
</evidence>
<dbReference type="PANTHER" id="PTHR23355">
    <property type="entry name" value="RIBONUCLEASE"/>
    <property type="match status" value="1"/>
</dbReference>
<feature type="domain" description="Cold-shock" evidence="10">
    <location>
        <begin position="23"/>
        <end position="79"/>
    </location>
</feature>
<comment type="subcellular location">
    <subcellularLocation>
        <location evidence="2">Cytoplasm</location>
    </subcellularLocation>
</comment>
<keyword evidence="7" id="KW-0269">Exonuclease</keyword>
<protein>
    <recommendedName>
        <fullName evidence="9">Exoribonuclease II</fullName>
        <ecNumber evidence="9">3.1.13.1</ecNumber>
    </recommendedName>
</protein>
<dbReference type="Gene3D" id="2.40.50.140">
    <property type="entry name" value="Nucleic acid-binding proteins"/>
    <property type="match status" value="2"/>
</dbReference>
<evidence type="ECO:0000256" key="3">
    <source>
        <dbReference type="ARBA" id="ARBA00009925"/>
    </source>
</evidence>
<dbReference type="AlphaFoldDB" id="A0A8J6UDW7"/>
<dbReference type="InterPro" id="IPR004476">
    <property type="entry name" value="RNase_II/RNase_R"/>
</dbReference>
<dbReference type="Pfam" id="PF08206">
    <property type="entry name" value="OB_RNB"/>
    <property type="match status" value="1"/>
</dbReference>
<evidence type="ECO:0000256" key="1">
    <source>
        <dbReference type="ARBA" id="ARBA00001849"/>
    </source>
</evidence>
<keyword evidence="6 12" id="KW-0378">Hydrolase</keyword>